<dbReference type="AlphaFoldDB" id="A0A7K1KQJ5"/>
<proteinExistence type="predicted"/>
<reference evidence="2 3" key="1">
    <citation type="submission" date="2019-11" db="EMBL/GenBank/DDBJ databases">
        <title>Pseudodesulfovibrio alkaliphilus, sp. nov., an alkaliphilic sulfate-reducing bacteria from mud volcano of Taman peninsula, Russia.</title>
        <authorList>
            <person name="Frolova A."/>
            <person name="Merkel A.Y."/>
            <person name="Slobodkin A.I."/>
        </authorList>
    </citation>
    <scope>NUCLEOTIDE SEQUENCE [LARGE SCALE GENOMIC DNA]</scope>
    <source>
        <strain evidence="2 3">F-1</strain>
    </source>
</reference>
<accession>A0A7K1KQJ5</accession>
<dbReference type="Pfam" id="PF01636">
    <property type="entry name" value="APH"/>
    <property type="match status" value="1"/>
</dbReference>
<protein>
    <submittedName>
        <fullName evidence="2">Phosphotransferase</fullName>
    </submittedName>
</protein>
<organism evidence="2 3">
    <name type="scientific">Pseudodesulfovibrio alkaliphilus</name>
    <dbReference type="NCBI Taxonomy" id="2661613"/>
    <lineage>
        <taxon>Bacteria</taxon>
        <taxon>Pseudomonadati</taxon>
        <taxon>Thermodesulfobacteriota</taxon>
        <taxon>Desulfovibrionia</taxon>
        <taxon>Desulfovibrionales</taxon>
        <taxon>Desulfovibrionaceae</taxon>
    </lineage>
</organism>
<evidence type="ECO:0000313" key="3">
    <source>
        <dbReference type="Proteomes" id="UP000461162"/>
    </source>
</evidence>
<dbReference type="InterPro" id="IPR011009">
    <property type="entry name" value="Kinase-like_dom_sf"/>
</dbReference>
<feature type="domain" description="Aminoglycoside phosphotransferase" evidence="1">
    <location>
        <begin position="124"/>
        <end position="293"/>
    </location>
</feature>
<keyword evidence="3" id="KW-1185">Reference proteome</keyword>
<dbReference type="GO" id="GO:0016740">
    <property type="term" value="F:transferase activity"/>
    <property type="evidence" value="ECO:0007669"/>
    <property type="project" value="UniProtKB-KW"/>
</dbReference>
<gene>
    <name evidence="2" type="ORF">GKC30_10840</name>
</gene>
<keyword evidence="2" id="KW-0808">Transferase</keyword>
<sequence>MIRLEIANIETYLKRVYGDDAKLLAAGDIGSLDAQGMKGFGYGKPLLIRFMAGGEIREAVLSIMKGDKYGHQFYWDRAAILMFQHETSARMERHVRPMGLGYVDDDNALIPVDRPREFFIVNEKLEGHDYFLDLERIRLGDFRDSDLELARDYARWLARVHSRKLDDAPLYHRRIRNLIGSSECILGMIDEAYPHPYPAFEDARFIALEKRLVDWRWKLRGYAHRLSAVHGDFHPWNVLVTEQGEFSVLDRSRGEWGEPGGDLATMAINYLLWSLYGHDRLAGPFERLYRVYFGEYLERTGDAEVLEVLAPFFVFRALVIASPQWYPDHPASVRQGLFNLMVNVLEDDVFDWENIDKYMERGA</sequence>
<dbReference type="Gene3D" id="3.90.1200.10">
    <property type="match status" value="1"/>
</dbReference>
<dbReference type="Proteomes" id="UP000461162">
    <property type="component" value="Unassembled WGS sequence"/>
</dbReference>
<comment type="caution">
    <text evidence="2">The sequence shown here is derived from an EMBL/GenBank/DDBJ whole genome shotgun (WGS) entry which is preliminary data.</text>
</comment>
<evidence type="ECO:0000313" key="2">
    <source>
        <dbReference type="EMBL" id="MUM78131.1"/>
    </source>
</evidence>
<dbReference type="InterPro" id="IPR002575">
    <property type="entry name" value="Aminoglycoside_PTrfase"/>
</dbReference>
<dbReference type="RefSeq" id="WP_155934757.1">
    <property type="nucleotide sequence ID" value="NZ_WODC01000007.1"/>
</dbReference>
<dbReference type="SUPFAM" id="SSF56112">
    <property type="entry name" value="Protein kinase-like (PK-like)"/>
    <property type="match status" value="1"/>
</dbReference>
<name>A0A7K1KQJ5_9BACT</name>
<dbReference type="EMBL" id="WODC01000007">
    <property type="protein sequence ID" value="MUM78131.1"/>
    <property type="molecule type" value="Genomic_DNA"/>
</dbReference>
<evidence type="ECO:0000259" key="1">
    <source>
        <dbReference type="Pfam" id="PF01636"/>
    </source>
</evidence>